<accession>A0ABW2L5U9</accession>
<dbReference type="GO" id="GO:0016787">
    <property type="term" value="F:hydrolase activity"/>
    <property type="evidence" value="ECO:0007669"/>
    <property type="project" value="UniProtKB-KW"/>
</dbReference>
<feature type="domain" description="SGNH hydrolase-type esterase" evidence="1">
    <location>
        <begin position="35"/>
        <end position="204"/>
    </location>
</feature>
<keyword evidence="2" id="KW-0378">Hydrolase</keyword>
<evidence type="ECO:0000313" key="3">
    <source>
        <dbReference type="Proteomes" id="UP001596472"/>
    </source>
</evidence>
<comment type="caution">
    <text evidence="2">The sequence shown here is derived from an EMBL/GenBank/DDBJ whole genome shotgun (WGS) entry which is preliminary data.</text>
</comment>
<dbReference type="Proteomes" id="UP001596472">
    <property type="component" value="Unassembled WGS sequence"/>
</dbReference>
<sequence length="220" mass="24125">MKDRIRGMFAAFISGFLFSGIEAKEADVEAATVVCFGDSITKRGYPEIMGKALGVKVVNAGVAGHTSAEGLRRIRKDVLDLHPDVVVIFFGTNDARVDAPHKFVPAGKYEAVLTEMVKEIEKIDAKVVICTLPPIDEAAYFERHETALYDEAGGTTKLWSGYRAAAMKVAKEQNLPVVDLYTELEKEADWLSPDGVHPSKEGCRIIARMVGEKVEPLLNE</sequence>
<name>A0ABW2L5U9_9BACT</name>
<dbReference type="Gene3D" id="3.40.50.1110">
    <property type="entry name" value="SGNH hydrolase"/>
    <property type="match status" value="1"/>
</dbReference>
<dbReference type="PANTHER" id="PTHR30383">
    <property type="entry name" value="THIOESTERASE 1/PROTEASE 1/LYSOPHOSPHOLIPASE L1"/>
    <property type="match status" value="1"/>
</dbReference>
<organism evidence="2 3">
    <name type="scientific">Haloferula chungangensis</name>
    <dbReference type="NCBI Taxonomy" id="1048331"/>
    <lineage>
        <taxon>Bacteria</taxon>
        <taxon>Pseudomonadati</taxon>
        <taxon>Verrucomicrobiota</taxon>
        <taxon>Verrucomicrobiia</taxon>
        <taxon>Verrucomicrobiales</taxon>
        <taxon>Verrucomicrobiaceae</taxon>
        <taxon>Haloferula</taxon>
    </lineage>
</organism>
<gene>
    <name evidence="2" type="ORF">ACFQY0_11175</name>
</gene>
<evidence type="ECO:0000259" key="1">
    <source>
        <dbReference type="Pfam" id="PF13472"/>
    </source>
</evidence>
<reference evidence="3" key="1">
    <citation type="journal article" date="2019" name="Int. J. Syst. Evol. Microbiol.">
        <title>The Global Catalogue of Microorganisms (GCM) 10K type strain sequencing project: providing services to taxonomists for standard genome sequencing and annotation.</title>
        <authorList>
            <consortium name="The Broad Institute Genomics Platform"/>
            <consortium name="The Broad Institute Genome Sequencing Center for Infectious Disease"/>
            <person name="Wu L."/>
            <person name="Ma J."/>
        </authorList>
    </citation>
    <scope>NUCLEOTIDE SEQUENCE [LARGE SCALE GENOMIC DNA]</scope>
    <source>
        <strain evidence="3">CGMCC 4.1467</strain>
    </source>
</reference>
<dbReference type="Pfam" id="PF13472">
    <property type="entry name" value="Lipase_GDSL_2"/>
    <property type="match status" value="1"/>
</dbReference>
<dbReference type="InterPro" id="IPR036514">
    <property type="entry name" value="SGNH_hydro_sf"/>
</dbReference>
<dbReference type="InterPro" id="IPR051532">
    <property type="entry name" value="Ester_Hydrolysis_Enzymes"/>
</dbReference>
<keyword evidence="3" id="KW-1185">Reference proteome</keyword>
<dbReference type="InterPro" id="IPR013830">
    <property type="entry name" value="SGNH_hydro"/>
</dbReference>
<proteinExistence type="predicted"/>
<dbReference type="SUPFAM" id="SSF52266">
    <property type="entry name" value="SGNH hydrolase"/>
    <property type="match status" value="1"/>
</dbReference>
<protein>
    <submittedName>
        <fullName evidence="2">SGNH/GDSL hydrolase family protein</fullName>
    </submittedName>
</protein>
<evidence type="ECO:0000313" key="2">
    <source>
        <dbReference type="EMBL" id="MFC7337741.1"/>
    </source>
</evidence>
<dbReference type="EMBL" id="JBHTBS010000005">
    <property type="protein sequence ID" value="MFC7337741.1"/>
    <property type="molecule type" value="Genomic_DNA"/>
</dbReference>
<dbReference type="PANTHER" id="PTHR30383:SF5">
    <property type="entry name" value="SGNH HYDROLASE-TYPE ESTERASE DOMAIN-CONTAINING PROTEIN"/>
    <property type="match status" value="1"/>
</dbReference>
<dbReference type="RefSeq" id="WP_379712324.1">
    <property type="nucleotide sequence ID" value="NZ_JBHTBS010000005.1"/>
</dbReference>